<protein>
    <submittedName>
        <fullName evidence="2">PRC-barrel domain containing protein</fullName>
    </submittedName>
</protein>
<dbReference type="InterPro" id="IPR027275">
    <property type="entry name" value="PRC-brl_dom"/>
</dbReference>
<reference evidence="2 3" key="1">
    <citation type="submission" date="2019-06" db="EMBL/GenBank/DDBJ databases">
        <title>YIM 131921 draft genome.</title>
        <authorList>
            <person name="Jiang L."/>
        </authorList>
    </citation>
    <scope>NUCLEOTIDE SEQUENCE [LARGE SCALE GENOMIC DNA]</scope>
    <source>
        <strain evidence="2 3">YIM 131921</strain>
    </source>
</reference>
<dbReference type="Proteomes" id="UP000305887">
    <property type="component" value="Unassembled WGS sequence"/>
</dbReference>
<dbReference type="PANTHER" id="PTHR36505">
    <property type="entry name" value="BLR1072 PROTEIN"/>
    <property type="match status" value="1"/>
</dbReference>
<feature type="domain" description="PRC-barrel" evidence="1">
    <location>
        <begin position="13"/>
        <end position="87"/>
    </location>
</feature>
<dbReference type="AlphaFoldDB" id="A0A5C4MVQ0"/>
<dbReference type="Gene3D" id="2.30.30.240">
    <property type="entry name" value="PRC-barrel domain"/>
    <property type="match status" value="1"/>
</dbReference>
<gene>
    <name evidence="2" type="ORF">FHG66_13190</name>
</gene>
<sequence length="119" mass="13534">MSEQDYSASSVISSDRVNGTAVYGADGQHIGMIDHLVIDKVSGKIVYAVMSFGGFLGIGQDHHPIPWTALRYDTSLAGYVTTITEDQLRQAPVRGDDWYRDRQWEERIYTHYGLPYYWV</sequence>
<comment type="caution">
    <text evidence="2">The sequence shown here is derived from an EMBL/GenBank/DDBJ whole genome shotgun (WGS) entry which is preliminary data.</text>
</comment>
<organism evidence="2 3">
    <name type="scientific">Rubellimicrobium rubrum</name>
    <dbReference type="NCBI Taxonomy" id="2585369"/>
    <lineage>
        <taxon>Bacteria</taxon>
        <taxon>Pseudomonadati</taxon>
        <taxon>Pseudomonadota</taxon>
        <taxon>Alphaproteobacteria</taxon>
        <taxon>Rhodobacterales</taxon>
        <taxon>Roseobacteraceae</taxon>
        <taxon>Rubellimicrobium</taxon>
    </lineage>
</organism>
<dbReference type="InterPro" id="IPR011033">
    <property type="entry name" value="PRC_barrel-like_sf"/>
</dbReference>
<dbReference type="Pfam" id="PF05239">
    <property type="entry name" value="PRC"/>
    <property type="match status" value="1"/>
</dbReference>
<evidence type="ECO:0000313" key="2">
    <source>
        <dbReference type="EMBL" id="TNC48763.1"/>
    </source>
</evidence>
<dbReference type="EMBL" id="VDFU01000015">
    <property type="protein sequence ID" value="TNC48763.1"/>
    <property type="molecule type" value="Genomic_DNA"/>
</dbReference>
<name>A0A5C4MVQ0_9RHOB</name>
<dbReference type="PANTHER" id="PTHR36505:SF1">
    <property type="entry name" value="BLR1072 PROTEIN"/>
    <property type="match status" value="1"/>
</dbReference>
<evidence type="ECO:0000313" key="3">
    <source>
        <dbReference type="Proteomes" id="UP000305887"/>
    </source>
</evidence>
<proteinExistence type="predicted"/>
<evidence type="ECO:0000259" key="1">
    <source>
        <dbReference type="Pfam" id="PF05239"/>
    </source>
</evidence>
<dbReference type="OrthoDB" id="7274881at2"/>
<accession>A0A5C4MVQ0</accession>
<keyword evidence="3" id="KW-1185">Reference proteome</keyword>
<dbReference type="SUPFAM" id="SSF50346">
    <property type="entry name" value="PRC-barrel domain"/>
    <property type="match status" value="1"/>
</dbReference>
<dbReference type="RefSeq" id="WP_139077512.1">
    <property type="nucleotide sequence ID" value="NZ_VDFU01000015.1"/>
</dbReference>